<dbReference type="EMBL" id="JAJAGQ010000004">
    <property type="protein sequence ID" value="KAJ8565799.1"/>
    <property type="molecule type" value="Genomic_DNA"/>
</dbReference>
<comment type="caution">
    <text evidence="1">The sequence shown here is derived from an EMBL/GenBank/DDBJ whole genome shotgun (WGS) entry which is preliminary data.</text>
</comment>
<organism evidence="1 2">
    <name type="scientific">Anisodus acutangulus</name>
    <dbReference type="NCBI Taxonomy" id="402998"/>
    <lineage>
        <taxon>Eukaryota</taxon>
        <taxon>Viridiplantae</taxon>
        <taxon>Streptophyta</taxon>
        <taxon>Embryophyta</taxon>
        <taxon>Tracheophyta</taxon>
        <taxon>Spermatophyta</taxon>
        <taxon>Magnoliopsida</taxon>
        <taxon>eudicotyledons</taxon>
        <taxon>Gunneridae</taxon>
        <taxon>Pentapetalae</taxon>
        <taxon>asterids</taxon>
        <taxon>lamiids</taxon>
        <taxon>Solanales</taxon>
        <taxon>Solanaceae</taxon>
        <taxon>Solanoideae</taxon>
        <taxon>Hyoscyameae</taxon>
        <taxon>Anisodus</taxon>
    </lineage>
</organism>
<keyword evidence="2" id="KW-1185">Reference proteome</keyword>
<evidence type="ECO:0000313" key="1">
    <source>
        <dbReference type="EMBL" id="KAJ8565799.1"/>
    </source>
</evidence>
<protein>
    <submittedName>
        <fullName evidence="1">Uncharacterized protein</fullName>
    </submittedName>
</protein>
<sequence>MANGIVRLKSKQERFLERGYVTQVIQIRNEISKSTAQYDANKKEPKLSINYSSGSKEEILDVAVEGWFILVL</sequence>
<name>A0A9Q1MQB6_9SOLA</name>
<proteinExistence type="predicted"/>
<evidence type="ECO:0000313" key="2">
    <source>
        <dbReference type="Proteomes" id="UP001152561"/>
    </source>
</evidence>
<dbReference type="AlphaFoldDB" id="A0A9Q1MQB6"/>
<accession>A0A9Q1MQB6</accession>
<dbReference type="Proteomes" id="UP001152561">
    <property type="component" value="Unassembled WGS sequence"/>
</dbReference>
<gene>
    <name evidence="1" type="ORF">K7X08_008375</name>
</gene>
<reference evidence="2" key="1">
    <citation type="journal article" date="2023" name="Proc. Natl. Acad. Sci. U.S.A.">
        <title>Genomic and structural basis for evolution of tropane alkaloid biosynthesis.</title>
        <authorList>
            <person name="Wanga Y.-J."/>
            <person name="Taina T."/>
            <person name="Yua J.-Y."/>
            <person name="Lia J."/>
            <person name="Xua B."/>
            <person name="Chenc J."/>
            <person name="D'Auriad J.C."/>
            <person name="Huanga J.-P."/>
            <person name="Huanga S.-X."/>
        </authorList>
    </citation>
    <scope>NUCLEOTIDE SEQUENCE [LARGE SCALE GENOMIC DNA]</scope>
    <source>
        <strain evidence="2">cv. KIB-2019</strain>
    </source>
</reference>